<organism evidence="1">
    <name type="scientific">viral metagenome</name>
    <dbReference type="NCBI Taxonomy" id="1070528"/>
    <lineage>
        <taxon>unclassified sequences</taxon>
        <taxon>metagenomes</taxon>
        <taxon>organismal metagenomes</taxon>
    </lineage>
</organism>
<proteinExistence type="predicted"/>
<accession>A0A6C0HHH0</accession>
<sequence length="174" mass="20083">MNNIAKTSIENRIGVLEDFDLRKIYEDALNDPELMGTLDINNILDALESDQNEYLENLTFEKIQKDVYDALVDIGVAKPNIPKLCASLADYRYVDEICHLHKGKYVRWMHRNKPGELTKGCKVVNIKFANTGVCVVCVTNIGRFMQYRYDDCITFQKLDIEEQLILMAYDHIAK</sequence>
<evidence type="ECO:0000313" key="1">
    <source>
        <dbReference type="EMBL" id="QHT79857.1"/>
    </source>
</evidence>
<dbReference type="AlphaFoldDB" id="A0A6C0HHH0"/>
<name>A0A6C0HHH0_9ZZZZ</name>
<reference evidence="1" key="1">
    <citation type="journal article" date="2020" name="Nature">
        <title>Giant virus diversity and host interactions through global metagenomics.</title>
        <authorList>
            <person name="Schulz F."/>
            <person name="Roux S."/>
            <person name="Paez-Espino D."/>
            <person name="Jungbluth S."/>
            <person name="Walsh D.A."/>
            <person name="Denef V.J."/>
            <person name="McMahon K.D."/>
            <person name="Konstantinidis K.T."/>
            <person name="Eloe-Fadrosh E.A."/>
            <person name="Kyrpides N.C."/>
            <person name="Woyke T."/>
        </authorList>
    </citation>
    <scope>NUCLEOTIDE SEQUENCE</scope>
    <source>
        <strain evidence="1">GVMAG-M-3300023184-105</strain>
    </source>
</reference>
<protein>
    <submittedName>
        <fullName evidence="1">Uncharacterized protein</fullName>
    </submittedName>
</protein>
<dbReference type="EMBL" id="MN739956">
    <property type="protein sequence ID" value="QHT79857.1"/>
    <property type="molecule type" value="Genomic_DNA"/>
</dbReference>